<dbReference type="InterPro" id="IPR025110">
    <property type="entry name" value="AMP-bd_C"/>
</dbReference>
<dbReference type="GO" id="GO:0016491">
    <property type="term" value="F:oxidoreductase activity"/>
    <property type="evidence" value="ECO:0007669"/>
    <property type="project" value="UniProtKB-KW"/>
</dbReference>
<evidence type="ECO:0000313" key="8">
    <source>
        <dbReference type="EMBL" id="QEV63642.1"/>
    </source>
</evidence>
<dbReference type="Pfam" id="PF00501">
    <property type="entry name" value="AMP-binding"/>
    <property type="match status" value="1"/>
</dbReference>
<evidence type="ECO:0000256" key="1">
    <source>
        <dbReference type="ARBA" id="ARBA00022450"/>
    </source>
</evidence>
<feature type="region of interest" description="Disordered" evidence="5">
    <location>
        <begin position="799"/>
        <end position="844"/>
    </location>
</feature>
<dbReference type="InterPro" id="IPR042099">
    <property type="entry name" value="ANL_N_sf"/>
</dbReference>
<dbReference type="InterPro" id="IPR003819">
    <property type="entry name" value="TauD/TfdA-like"/>
</dbReference>
<dbReference type="Proteomes" id="UP000326505">
    <property type="component" value="Chromosome"/>
</dbReference>
<dbReference type="GO" id="GO:0043041">
    <property type="term" value="P:amino acid activation for nonribosomal peptide biosynthetic process"/>
    <property type="evidence" value="ECO:0007669"/>
    <property type="project" value="TreeGrafter"/>
</dbReference>
<dbReference type="OrthoDB" id="2472181at2"/>
<dbReference type="GO" id="GO:0005737">
    <property type="term" value="C:cytoplasm"/>
    <property type="evidence" value="ECO:0007669"/>
    <property type="project" value="TreeGrafter"/>
</dbReference>
<dbReference type="GO" id="GO:0031177">
    <property type="term" value="F:phosphopantetheine binding"/>
    <property type="evidence" value="ECO:0007669"/>
    <property type="project" value="InterPro"/>
</dbReference>
<dbReference type="InterPro" id="IPR020845">
    <property type="entry name" value="AMP-binding_CS"/>
</dbReference>
<dbReference type="GO" id="GO:0044550">
    <property type="term" value="P:secondary metabolite biosynthetic process"/>
    <property type="evidence" value="ECO:0007669"/>
    <property type="project" value="TreeGrafter"/>
</dbReference>
<dbReference type="NCBIfam" id="TIGR01733">
    <property type="entry name" value="AA-adenyl-dom"/>
    <property type="match status" value="1"/>
</dbReference>
<reference evidence="8 9" key="1">
    <citation type="submission" date="2017-09" db="EMBL/GenBank/DDBJ databases">
        <authorList>
            <person name="Lee N."/>
            <person name="Cho B.-K."/>
        </authorList>
    </citation>
    <scope>NUCLEOTIDE SEQUENCE [LARGE SCALE GENOMIC DNA]</scope>
    <source>
        <strain evidence="8 9">ATCC 27465</strain>
    </source>
</reference>
<dbReference type="InterPro" id="IPR009081">
    <property type="entry name" value="PP-bd_ACP"/>
</dbReference>
<dbReference type="InterPro" id="IPR036736">
    <property type="entry name" value="ACP-like_sf"/>
</dbReference>
<evidence type="ECO:0000256" key="5">
    <source>
        <dbReference type="SAM" id="MobiDB-lite"/>
    </source>
</evidence>
<keyword evidence="4" id="KW-0408">Iron</keyword>
<dbReference type="SMART" id="SM00823">
    <property type="entry name" value="PKS_PP"/>
    <property type="match status" value="1"/>
</dbReference>
<evidence type="ECO:0000313" key="9">
    <source>
        <dbReference type="Proteomes" id="UP000326505"/>
    </source>
</evidence>
<feature type="compositionally biased region" description="Basic and acidic residues" evidence="5">
    <location>
        <begin position="819"/>
        <end position="829"/>
    </location>
</feature>
<dbReference type="Pfam" id="PF13193">
    <property type="entry name" value="AMP-binding_C"/>
    <property type="match status" value="1"/>
</dbReference>
<dbReference type="Proteomes" id="UP000549009">
    <property type="component" value="Unassembled WGS sequence"/>
</dbReference>
<dbReference type="GO" id="GO:0017000">
    <property type="term" value="P:antibiotic biosynthetic process"/>
    <property type="evidence" value="ECO:0007669"/>
    <property type="project" value="UniProtKB-ARBA"/>
</dbReference>
<dbReference type="CDD" id="cd05930">
    <property type="entry name" value="A_NRPS"/>
    <property type="match status" value="1"/>
</dbReference>
<dbReference type="RefSeq" id="WP_150514497.1">
    <property type="nucleotide sequence ID" value="NZ_BMSQ01000006.1"/>
</dbReference>
<dbReference type="Pfam" id="PF02668">
    <property type="entry name" value="TauD"/>
    <property type="match status" value="1"/>
</dbReference>
<proteinExistence type="predicted"/>
<gene>
    <name evidence="8" type="ORF">CP982_37225</name>
    <name evidence="7" type="ORF">FHS40_004772</name>
</gene>
<evidence type="ECO:0000259" key="6">
    <source>
        <dbReference type="PROSITE" id="PS50075"/>
    </source>
</evidence>
<dbReference type="Gene3D" id="3.30.559.30">
    <property type="entry name" value="Nonribosomal peptide synthetase, condensation domain"/>
    <property type="match status" value="1"/>
</dbReference>
<dbReference type="Gene3D" id="3.30.300.30">
    <property type="match status" value="1"/>
</dbReference>
<dbReference type="Gene3D" id="1.10.1200.10">
    <property type="entry name" value="ACP-like"/>
    <property type="match status" value="1"/>
</dbReference>
<dbReference type="EMBL" id="JACHJD010000007">
    <property type="protein sequence ID" value="MBB5105677.1"/>
    <property type="molecule type" value="Genomic_DNA"/>
</dbReference>
<dbReference type="InterPro" id="IPR020806">
    <property type="entry name" value="PKS_PP-bd"/>
</dbReference>
<dbReference type="PANTHER" id="PTHR45527">
    <property type="entry name" value="NONRIBOSOMAL PEPTIDE SYNTHETASE"/>
    <property type="match status" value="1"/>
</dbReference>
<keyword evidence="1" id="KW-0596">Phosphopantetheine</keyword>
<organism evidence="8 9">
    <name type="scientific">Streptomyces spectabilis</name>
    <dbReference type="NCBI Taxonomy" id="68270"/>
    <lineage>
        <taxon>Bacteria</taxon>
        <taxon>Bacillati</taxon>
        <taxon>Actinomycetota</taxon>
        <taxon>Actinomycetes</taxon>
        <taxon>Kitasatosporales</taxon>
        <taxon>Streptomycetaceae</taxon>
        <taxon>Streptomyces</taxon>
    </lineage>
</organism>
<dbReference type="FunFam" id="3.40.50.980:FF:000001">
    <property type="entry name" value="Non-ribosomal peptide synthetase"/>
    <property type="match status" value="1"/>
</dbReference>
<keyword evidence="2" id="KW-0597">Phosphoprotein</keyword>
<dbReference type="InterPro" id="IPR010071">
    <property type="entry name" value="AA_adenyl_dom"/>
</dbReference>
<dbReference type="SUPFAM" id="SSF52777">
    <property type="entry name" value="CoA-dependent acyltransferases"/>
    <property type="match status" value="1"/>
</dbReference>
<keyword evidence="10" id="KW-1185">Reference proteome</keyword>
<dbReference type="SUPFAM" id="SSF56801">
    <property type="entry name" value="Acetyl-CoA synthetase-like"/>
    <property type="match status" value="1"/>
</dbReference>
<evidence type="ECO:0000256" key="4">
    <source>
        <dbReference type="ARBA" id="ARBA00023004"/>
    </source>
</evidence>
<reference evidence="7 10" key="2">
    <citation type="submission" date="2020-08" db="EMBL/GenBank/DDBJ databases">
        <title>Genomic Encyclopedia of Type Strains, Phase III (KMG-III): the genomes of soil and plant-associated and newly described type strains.</title>
        <authorList>
            <person name="Whitman W."/>
        </authorList>
    </citation>
    <scope>NUCLEOTIDE SEQUENCE [LARGE SCALE GENOMIC DNA]</scope>
    <source>
        <strain evidence="7 10">CECT 3146</strain>
    </source>
</reference>
<sequence length="1167" mass="125911">MTITGAPQRLIPRWVPPTSARPGHAELTRTVPVRLAARVRLLARRSAAPWEAAALAAHTAVLGALSGEQAFVTGYVAPTSAAAPVDVRACTLTLDDGSWRKLLTTAARAAQDTAGGAFETVLDLGPGQPHQSPDAALTVALRNGPEGPTLRLRYRLDVLDAEAAERIAGYYVTAWEHMAAAPDAPCRSRVLLSDDELRRQLHDMAGPARELPDRRFHELFEEQAALRPDDIAAVHGSESHTYGELNAKANRIAHALLARDLGPEAVVAVVTERHLDWQAAVIGIFKAGAAYLPVEPGLPAERMARMLERSGCRLALTEEGGSGQLARAAAADLDVLTVAAALAEGRSEHNPGVQVAPGQLAYLYFTSGSTGEPKGAMCEHEGFVNHLYAKIDDLGIDEGQVVAQTAPQSFDISLWQLVSALVVGGRTLIVEQDAILDVDRFLETVERGGVTVLQIVPSYLEVLLSRLEDAPGRLSRLRCVSVTGEALKKELTVRWFARFPAIALVNAYGLTETSDDTNHAVLTAVPERDSVPLGPPVRNVTVYVVDDDLRPVPLGAPGEIVFSGVCVGRGYVNDPVRTEQAFGEDPHRPGHRLYRSGDFGRWLPDGSLEFLGRRDAQIKIRGFRIEIGEIENQLLRLPGVRDGAVVVVDNGEGDRELVGFRTGSELPSEELLDGLAQSLPVYMVPRRVVLLDALPLTSNGKTDKRALRALAQELLASAEQETQDAPRTDEERRMAEAWAEVLRVPVERIGRESDFFALGGTSLSAIRLVVKAERAFTLRDVREHPTLAALAALLGTAEDRSAAPASPSPEADATAPSAPRDDQRDEGSEHTMAPTPRPAADAPFDVVRTEGRPAVLDLGADAPSDPVAWAAEHRARLHATVAQHGALLVRGLGLRDAETVGRISRELLHEVMTEREGFAARSVLADGVYSSSEWPAEQPMCMHHELSYAREVPGTLMFACLTAPSSGGVTAVADSQEVLEALPADLVERFGSEGWLLDRNYTDLTGISLAAAFGTGDRAAVDAYCADRGIETRWAGDGGLRTRQRSAAVLRHPVSGRRAWFNQVSFLSEWTLDAAIREYLKFEFGDDGLPFNTRYGSGAAIDESTVLAINEVYEKHTLREPWRAGDLMIVDNLRMAHSREPYEGSREVAVVLGDPVALPAFPGAAQS</sequence>
<evidence type="ECO:0000313" key="10">
    <source>
        <dbReference type="Proteomes" id="UP000549009"/>
    </source>
</evidence>
<dbReference type="KEGG" id="sspb:CP982_37225"/>
<protein>
    <submittedName>
        <fullName evidence="8">Amino acid adenylation domain-containing protein</fullName>
    </submittedName>
</protein>
<dbReference type="Gene3D" id="3.60.130.10">
    <property type="entry name" value="Clavaminate synthase-like"/>
    <property type="match status" value="1"/>
</dbReference>
<dbReference type="AlphaFoldDB" id="A0A5P2XMH2"/>
<keyword evidence="3" id="KW-0560">Oxidoreductase</keyword>
<dbReference type="PROSITE" id="PS50075">
    <property type="entry name" value="CARRIER"/>
    <property type="match status" value="1"/>
</dbReference>
<evidence type="ECO:0000256" key="2">
    <source>
        <dbReference type="ARBA" id="ARBA00022553"/>
    </source>
</evidence>
<name>A0A5P2XMH2_STRST</name>
<dbReference type="PROSITE" id="PS00455">
    <property type="entry name" value="AMP_BINDING"/>
    <property type="match status" value="1"/>
</dbReference>
<accession>A0A5P2XMH2</accession>
<dbReference type="SUPFAM" id="SSF51197">
    <property type="entry name" value="Clavaminate synthase-like"/>
    <property type="match status" value="1"/>
</dbReference>
<feature type="compositionally biased region" description="Low complexity" evidence="5">
    <location>
        <begin position="802"/>
        <end position="818"/>
    </location>
</feature>
<dbReference type="Pfam" id="PF00550">
    <property type="entry name" value="PP-binding"/>
    <property type="match status" value="1"/>
</dbReference>
<evidence type="ECO:0000313" key="7">
    <source>
        <dbReference type="EMBL" id="MBB5105677.1"/>
    </source>
</evidence>
<feature type="domain" description="Carrier" evidence="6">
    <location>
        <begin position="725"/>
        <end position="808"/>
    </location>
</feature>
<dbReference type="Gene3D" id="3.40.50.12780">
    <property type="entry name" value="N-terminal domain of ligase-like"/>
    <property type="match status" value="1"/>
</dbReference>
<dbReference type="InterPro" id="IPR042098">
    <property type="entry name" value="TauD-like_sf"/>
</dbReference>
<dbReference type="EMBL" id="CP023690">
    <property type="protein sequence ID" value="QEV63642.1"/>
    <property type="molecule type" value="Genomic_DNA"/>
</dbReference>
<dbReference type="InterPro" id="IPR045851">
    <property type="entry name" value="AMP-bd_C_sf"/>
</dbReference>
<evidence type="ECO:0000256" key="3">
    <source>
        <dbReference type="ARBA" id="ARBA00023002"/>
    </source>
</evidence>
<dbReference type="InterPro" id="IPR000873">
    <property type="entry name" value="AMP-dep_synth/lig_dom"/>
</dbReference>
<dbReference type="SUPFAM" id="SSF47336">
    <property type="entry name" value="ACP-like"/>
    <property type="match status" value="1"/>
</dbReference>
<dbReference type="PANTHER" id="PTHR45527:SF1">
    <property type="entry name" value="FATTY ACID SYNTHASE"/>
    <property type="match status" value="1"/>
</dbReference>